<reference evidence="1 2" key="1">
    <citation type="submission" date="2017-07" db="EMBL/GenBank/DDBJ databases">
        <title>Recovery of genomes from metagenomes via a dereplication, aggregation, and scoring strategy.</title>
        <authorList>
            <person name="Sieber C.M."/>
            <person name="Probst A.J."/>
            <person name="Sharrar A."/>
            <person name="Thomas B.C."/>
            <person name="Hess M."/>
            <person name="Tringe S.G."/>
            <person name="Banfield J.F."/>
        </authorList>
    </citation>
    <scope>NUCLEOTIDE SEQUENCE [LARGE SCALE GENOMIC DNA]</scope>
    <source>
        <strain evidence="1">JGI_Cruoil_03_51_56</strain>
    </source>
</reference>
<evidence type="ECO:0000313" key="2">
    <source>
        <dbReference type="Proteomes" id="UP000215559"/>
    </source>
</evidence>
<dbReference type="AlphaFoldDB" id="A0A235BTT4"/>
<gene>
    <name evidence="1" type="ORF">CH330_05150</name>
</gene>
<accession>A0A235BTT4</accession>
<comment type="caution">
    <text evidence="1">The sequence shown here is derived from an EMBL/GenBank/DDBJ whole genome shotgun (WGS) entry which is preliminary data.</text>
</comment>
<protein>
    <submittedName>
        <fullName evidence="1">Uncharacterized protein</fullName>
    </submittedName>
</protein>
<evidence type="ECO:0000313" key="1">
    <source>
        <dbReference type="EMBL" id="OYD15621.1"/>
    </source>
</evidence>
<dbReference type="EMBL" id="NOZP01000090">
    <property type="protein sequence ID" value="OYD15621.1"/>
    <property type="molecule type" value="Genomic_DNA"/>
</dbReference>
<dbReference type="Proteomes" id="UP000215559">
    <property type="component" value="Unassembled WGS sequence"/>
</dbReference>
<sequence>MESDVMRRIERWIVKSDPERVYELLKKLREPMKNRQAHEQSELVEMETRAKTVLNSADVPTMLYPFYLNFAREIYTRKKRFAGPSLAREIGVLLEKWVARTLDRHVLERIRDEVMTVGEPTP</sequence>
<organism evidence="1 2">
    <name type="scientific">candidate division WOR-3 bacterium JGI_Cruoil_03_51_56</name>
    <dbReference type="NCBI Taxonomy" id="1973747"/>
    <lineage>
        <taxon>Bacteria</taxon>
        <taxon>Bacteria division WOR-3</taxon>
    </lineage>
</organism>
<proteinExistence type="predicted"/>
<name>A0A235BTT4_UNCW3</name>